<feature type="compositionally biased region" description="Basic and acidic residues" evidence="1">
    <location>
        <begin position="339"/>
        <end position="350"/>
    </location>
</feature>
<proteinExistence type="predicted"/>
<accession>A0A0B7FXG0</accession>
<protein>
    <submittedName>
        <fullName evidence="2">Uncharacterized protein</fullName>
    </submittedName>
</protein>
<feature type="compositionally biased region" description="Low complexity" evidence="1">
    <location>
        <begin position="14"/>
        <end position="28"/>
    </location>
</feature>
<evidence type="ECO:0000313" key="3">
    <source>
        <dbReference type="Proteomes" id="UP000059188"/>
    </source>
</evidence>
<feature type="compositionally biased region" description="Polar residues" evidence="1">
    <location>
        <begin position="513"/>
        <end position="523"/>
    </location>
</feature>
<dbReference type="OrthoDB" id="2641274at2759"/>
<name>A0A0B7FXG0_THACB</name>
<dbReference type="EMBL" id="LN679168">
    <property type="protein sequence ID" value="CEL62410.1"/>
    <property type="molecule type" value="Genomic_DNA"/>
</dbReference>
<feature type="region of interest" description="Disordered" evidence="1">
    <location>
        <begin position="285"/>
        <end position="539"/>
    </location>
</feature>
<feature type="region of interest" description="Disordered" evidence="1">
    <location>
        <begin position="1"/>
        <end position="31"/>
    </location>
</feature>
<feature type="region of interest" description="Disordered" evidence="1">
    <location>
        <begin position="598"/>
        <end position="641"/>
    </location>
</feature>
<feature type="compositionally biased region" description="Polar residues" evidence="1">
    <location>
        <begin position="1"/>
        <end position="12"/>
    </location>
</feature>
<gene>
    <name evidence="2" type="ORF">RSOLAG1IB_10451</name>
</gene>
<dbReference type="AlphaFoldDB" id="A0A0B7FXG0"/>
<keyword evidence="3" id="KW-1185">Reference proteome</keyword>
<dbReference type="Proteomes" id="UP000059188">
    <property type="component" value="Unassembled WGS sequence"/>
</dbReference>
<reference evidence="2 3" key="1">
    <citation type="submission" date="2014-11" db="EMBL/GenBank/DDBJ databases">
        <authorList>
            <person name="Wibberg Daniel"/>
        </authorList>
    </citation>
    <scope>NUCLEOTIDE SEQUENCE [LARGE SCALE GENOMIC DNA]</scope>
    <source>
        <strain evidence="2">Rhizoctonia solani AG1-IB 7/3/14</strain>
    </source>
</reference>
<evidence type="ECO:0000256" key="1">
    <source>
        <dbReference type="SAM" id="MobiDB-lite"/>
    </source>
</evidence>
<feature type="compositionally biased region" description="Basic and acidic residues" evidence="1">
    <location>
        <begin position="420"/>
        <end position="440"/>
    </location>
</feature>
<organism evidence="2 3">
    <name type="scientific">Thanatephorus cucumeris (strain AG1-IB / isolate 7/3/14)</name>
    <name type="common">Lettuce bottom rot fungus</name>
    <name type="synonym">Rhizoctonia solani</name>
    <dbReference type="NCBI Taxonomy" id="1108050"/>
    <lineage>
        <taxon>Eukaryota</taxon>
        <taxon>Fungi</taxon>
        <taxon>Dikarya</taxon>
        <taxon>Basidiomycota</taxon>
        <taxon>Agaricomycotina</taxon>
        <taxon>Agaricomycetes</taxon>
        <taxon>Cantharellales</taxon>
        <taxon>Ceratobasidiaceae</taxon>
        <taxon>Rhizoctonia</taxon>
        <taxon>Rhizoctonia solani AG-1</taxon>
    </lineage>
</organism>
<evidence type="ECO:0000313" key="2">
    <source>
        <dbReference type="EMBL" id="CEL62410.1"/>
    </source>
</evidence>
<sequence length="641" mass="71329">MNLASASQNRPQGTLLSSRISTSTSVPTTRRHKFSADRNFVVFPVQLDQRGQPKSPHEAFPFTSYTTIDLKTRHSYDPHLAKDVDKIWVSTASYYKQKQSPQHEFIIFSVTGNNGMENFIALDRNVNVKSSSSLISRSGANGPKAQDYFHVSHYGDMKSLINHCGHTTSEDTCSHVEQVVFGHKSFSFAQLMVMASTISEVCPGYQLGATNCYWFASLIWECIFNMVGDGVAVHTKNSEERGKYRGLKIQGNHSNFPEVLQKYKNDLLEFTRAIRDDAMSVVDRRSRRYSTMSTVTVQPEVEKPTSTRTQPTESHRSRRVSTATTMVAPDNVPRVHVSSSERDSKSERPRSVSLCPKNPPQERSSRHSASMNKDLPSLPTSASDAPIPRPRPRPVDDGRRNSRAALRDSALLQVSIPEAVPRDSHGYSDVGKALERKTASYERPTSRPVSIYVTAPATQAEPRPNSVYTSDNSRLKAHSLPGRPSSPGDEPNKDRPRSPSLPVGSAPSEKRNSSALSPESSTDIAPRKRTTSSLGRLKQALPKLLLPTVSESEDICESPEISPWIELESDEYIENLPFADNDSERLSYIEFPQPPGMRIAQGHRSRVHPSRIEGVDSSRRRRSQSSIGGDSRDSRYSLYGS</sequence>